<protein>
    <submittedName>
        <fullName evidence="2">Uncharacterized protein</fullName>
    </submittedName>
</protein>
<proteinExistence type="predicted"/>
<keyword evidence="3" id="KW-1185">Reference proteome</keyword>
<name>A0A3S5B8C8_9PLAT</name>
<feature type="region of interest" description="Disordered" evidence="1">
    <location>
        <begin position="63"/>
        <end position="87"/>
    </location>
</feature>
<evidence type="ECO:0000313" key="3">
    <source>
        <dbReference type="Proteomes" id="UP000784294"/>
    </source>
</evidence>
<dbReference type="EMBL" id="CAAALY010026531">
    <property type="protein sequence ID" value="VEL15948.1"/>
    <property type="molecule type" value="Genomic_DNA"/>
</dbReference>
<accession>A0A3S5B8C8</accession>
<gene>
    <name evidence="2" type="ORF">PXEA_LOCUS9388</name>
</gene>
<dbReference type="AlphaFoldDB" id="A0A3S5B8C8"/>
<organism evidence="2 3">
    <name type="scientific">Protopolystoma xenopodis</name>
    <dbReference type="NCBI Taxonomy" id="117903"/>
    <lineage>
        <taxon>Eukaryota</taxon>
        <taxon>Metazoa</taxon>
        <taxon>Spiralia</taxon>
        <taxon>Lophotrochozoa</taxon>
        <taxon>Platyhelminthes</taxon>
        <taxon>Monogenea</taxon>
        <taxon>Polyopisthocotylea</taxon>
        <taxon>Polystomatidea</taxon>
        <taxon>Polystomatidae</taxon>
        <taxon>Protopolystoma</taxon>
    </lineage>
</organism>
<comment type="caution">
    <text evidence="2">The sequence shown here is derived from an EMBL/GenBank/DDBJ whole genome shotgun (WGS) entry which is preliminary data.</text>
</comment>
<evidence type="ECO:0000313" key="2">
    <source>
        <dbReference type="EMBL" id="VEL15948.1"/>
    </source>
</evidence>
<dbReference type="Proteomes" id="UP000784294">
    <property type="component" value="Unassembled WGS sequence"/>
</dbReference>
<sequence>MTSYVLVSCVPTHNPASLVGDESKIRRNRRFPIQHGLPAPDAVAGTDAFYTDRLLASVELSQMEHEQEESEEVKELESRAGLSKSDSLPFCETTWPSAKKSEAEPGNYHTSLLMTSGKFRFFVIFESIFVFGYSQNNQIVLAKCITSC</sequence>
<evidence type="ECO:0000256" key="1">
    <source>
        <dbReference type="SAM" id="MobiDB-lite"/>
    </source>
</evidence>
<reference evidence="2" key="1">
    <citation type="submission" date="2018-11" db="EMBL/GenBank/DDBJ databases">
        <authorList>
            <consortium name="Pathogen Informatics"/>
        </authorList>
    </citation>
    <scope>NUCLEOTIDE SEQUENCE</scope>
</reference>